<dbReference type="PANTHER" id="PTHR43434:SF1">
    <property type="entry name" value="PHOSPHOGLYCOLATE PHOSPHATASE"/>
    <property type="match status" value="1"/>
</dbReference>
<dbReference type="InterPro" id="IPR023214">
    <property type="entry name" value="HAD_sf"/>
</dbReference>
<comment type="caution">
    <text evidence="11">The sequence shown here is derived from an EMBL/GenBank/DDBJ whole genome shotgun (WGS) entry which is preliminary data.</text>
</comment>
<dbReference type="SFLD" id="SFLDG01129">
    <property type="entry name" value="C1.5:_HAD__Beta-PGM__Phosphata"/>
    <property type="match status" value="1"/>
</dbReference>
<dbReference type="SFLD" id="SFLDS00003">
    <property type="entry name" value="Haloacid_Dehalogenase"/>
    <property type="match status" value="1"/>
</dbReference>
<comment type="similarity">
    <text evidence="4 10">Belongs to the HAD-like hydrolase superfamily. CbbY/CbbZ/Gph/YieH family.</text>
</comment>
<keyword evidence="7 10" id="KW-0378">Hydrolase</keyword>
<keyword evidence="9 10" id="KW-0119">Carbohydrate metabolism</keyword>
<dbReference type="PANTHER" id="PTHR43434">
    <property type="entry name" value="PHOSPHOGLYCOLATE PHOSPHATASE"/>
    <property type="match status" value="1"/>
</dbReference>
<reference evidence="11" key="1">
    <citation type="submission" date="2022-07" db="EMBL/GenBank/DDBJ databases">
        <authorList>
            <person name="Otstavnykh N."/>
            <person name="Isaeva M."/>
            <person name="Bystritskaya E."/>
        </authorList>
    </citation>
    <scope>NUCLEOTIDE SEQUENCE</scope>
    <source>
        <strain evidence="11">KCTC 52189</strain>
    </source>
</reference>
<gene>
    <name evidence="11" type="primary">gph</name>
    <name evidence="11" type="ORF">NO357_06835</name>
</gene>
<dbReference type="GO" id="GO:0008967">
    <property type="term" value="F:phosphoglycolate phosphatase activity"/>
    <property type="evidence" value="ECO:0007669"/>
    <property type="project" value="UniProtKB-UniRule"/>
</dbReference>
<comment type="catalytic activity">
    <reaction evidence="1 10">
        <text>2-phosphoglycolate + H2O = glycolate + phosphate</text>
        <dbReference type="Rhea" id="RHEA:14369"/>
        <dbReference type="ChEBI" id="CHEBI:15377"/>
        <dbReference type="ChEBI" id="CHEBI:29805"/>
        <dbReference type="ChEBI" id="CHEBI:43474"/>
        <dbReference type="ChEBI" id="CHEBI:58033"/>
        <dbReference type="EC" id="3.1.3.18"/>
    </reaction>
</comment>
<evidence type="ECO:0000256" key="2">
    <source>
        <dbReference type="ARBA" id="ARBA00001946"/>
    </source>
</evidence>
<dbReference type="GO" id="GO:0006281">
    <property type="term" value="P:DNA repair"/>
    <property type="evidence" value="ECO:0007669"/>
    <property type="project" value="TreeGrafter"/>
</dbReference>
<keyword evidence="8 10" id="KW-0460">Magnesium</keyword>
<dbReference type="Proteomes" id="UP001226762">
    <property type="component" value="Unassembled WGS sequence"/>
</dbReference>
<proteinExistence type="inferred from homology"/>
<dbReference type="GO" id="GO:0046872">
    <property type="term" value="F:metal ion binding"/>
    <property type="evidence" value="ECO:0007669"/>
    <property type="project" value="UniProtKB-KW"/>
</dbReference>
<evidence type="ECO:0000256" key="1">
    <source>
        <dbReference type="ARBA" id="ARBA00000830"/>
    </source>
</evidence>
<dbReference type="EMBL" id="JANHAX010000002">
    <property type="protein sequence ID" value="MDQ2089613.1"/>
    <property type="molecule type" value="Genomic_DNA"/>
</dbReference>
<dbReference type="GO" id="GO:0005829">
    <property type="term" value="C:cytosol"/>
    <property type="evidence" value="ECO:0007669"/>
    <property type="project" value="TreeGrafter"/>
</dbReference>
<evidence type="ECO:0000256" key="6">
    <source>
        <dbReference type="ARBA" id="ARBA00022723"/>
    </source>
</evidence>
<dbReference type="EC" id="3.1.3.18" evidence="5 10"/>
<dbReference type="GO" id="GO:0005975">
    <property type="term" value="P:carbohydrate metabolic process"/>
    <property type="evidence" value="ECO:0007669"/>
    <property type="project" value="InterPro"/>
</dbReference>
<evidence type="ECO:0000313" key="11">
    <source>
        <dbReference type="EMBL" id="MDQ2089613.1"/>
    </source>
</evidence>
<reference evidence="11" key="2">
    <citation type="submission" date="2023-02" db="EMBL/GenBank/DDBJ databases">
        <title>'Rhodoalgimonas zhirmunskyi' gen. nov., isolated from a red alga.</title>
        <authorList>
            <person name="Nedashkovskaya O.I."/>
            <person name="Otstavnykh N.Y."/>
            <person name="Bystritskaya E.P."/>
            <person name="Balabanova L.A."/>
            <person name="Isaeva M.P."/>
        </authorList>
    </citation>
    <scope>NUCLEOTIDE SEQUENCE</scope>
    <source>
        <strain evidence="11">KCTC 52189</strain>
    </source>
</reference>
<evidence type="ECO:0000256" key="7">
    <source>
        <dbReference type="ARBA" id="ARBA00022801"/>
    </source>
</evidence>
<dbReference type="AlphaFoldDB" id="A0AAE4B329"/>
<evidence type="ECO:0000313" key="12">
    <source>
        <dbReference type="Proteomes" id="UP001226762"/>
    </source>
</evidence>
<dbReference type="PRINTS" id="PR00413">
    <property type="entry name" value="HADHALOGNASE"/>
</dbReference>
<evidence type="ECO:0000256" key="3">
    <source>
        <dbReference type="ARBA" id="ARBA00004818"/>
    </source>
</evidence>
<feature type="binding site" evidence="10">
    <location>
        <position position="7"/>
    </location>
    <ligand>
        <name>Mg(2+)</name>
        <dbReference type="ChEBI" id="CHEBI:18420"/>
    </ligand>
</feature>
<comment type="pathway">
    <text evidence="3 10">Organic acid metabolism; glycolate biosynthesis; glycolate from 2-phosphoglycolate: step 1/1.</text>
</comment>
<dbReference type="InterPro" id="IPR041492">
    <property type="entry name" value="HAD_2"/>
</dbReference>
<organism evidence="11 12">
    <name type="scientific">Marimonas arenosa</name>
    <dbReference type="NCBI Taxonomy" id="1795305"/>
    <lineage>
        <taxon>Bacteria</taxon>
        <taxon>Pseudomonadati</taxon>
        <taxon>Pseudomonadota</taxon>
        <taxon>Alphaproteobacteria</taxon>
        <taxon>Rhodobacterales</taxon>
        <taxon>Paracoccaceae</taxon>
        <taxon>Marimonas</taxon>
    </lineage>
</organism>
<dbReference type="Gene3D" id="3.40.50.1000">
    <property type="entry name" value="HAD superfamily/HAD-like"/>
    <property type="match status" value="1"/>
</dbReference>
<keyword evidence="12" id="KW-1185">Reference proteome</keyword>
<dbReference type="NCBIfam" id="TIGR01449">
    <property type="entry name" value="PGP_bact"/>
    <property type="match status" value="1"/>
</dbReference>
<comment type="function">
    <text evidence="10">Specifically catalyzes the dephosphorylation of 2-phosphoglycolate. Is involved in the dissimilation of the intracellular 2-phosphoglycolate formed during the DNA repair of 3'-phosphoglycolate ends, a major class of DNA lesions induced by oxidative stress.</text>
</comment>
<evidence type="ECO:0000256" key="9">
    <source>
        <dbReference type="ARBA" id="ARBA00023277"/>
    </source>
</evidence>
<dbReference type="InterPro" id="IPR036412">
    <property type="entry name" value="HAD-like_sf"/>
</dbReference>
<sequence length="220" mass="24175">MKAIVFDLDGTLIDSAPDIRAAANRMLATLDLEPLDLPTITSFIGNGLPKLVERVMRTRQIDMVRHEELTQVTLDFYNQASTELTRPYPNLMTVLETLKNAGYAMGVCTNKPEAPARDILRDLDMERFFDVVIGGDSIGVKKPDPAPLYRSFEDLGATARLYVGDSEIDAATAHSAGIDFALFTEGYRKVPIEQLPHRAKFADFAALPGIAADAFRVAAE</sequence>
<dbReference type="InterPro" id="IPR006439">
    <property type="entry name" value="HAD-SF_hydro_IA"/>
</dbReference>
<protein>
    <recommendedName>
        <fullName evidence="5 10">Phosphoglycolate phosphatase</fullName>
        <shortName evidence="10">PGP</shortName>
        <shortName evidence="10">PGPase</shortName>
        <ecNumber evidence="5 10">3.1.3.18</ecNumber>
    </recommendedName>
</protein>
<dbReference type="HAMAP" id="MF_00495">
    <property type="entry name" value="GPH_hydrolase_bact"/>
    <property type="match status" value="1"/>
</dbReference>
<evidence type="ECO:0000256" key="8">
    <source>
        <dbReference type="ARBA" id="ARBA00022842"/>
    </source>
</evidence>
<evidence type="ECO:0000256" key="4">
    <source>
        <dbReference type="ARBA" id="ARBA00006171"/>
    </source>
</evidence>
<dbReference type="NCBIfam" id="TIGR01549">
    <property type="entry name" value="HAD-SF-IA-v1"/>
    <property type="match status" value="1"/>
</dbReference>
<dbReference type="RefSeq" id="WP_306734886.1">
    <property type="nucleotide sequence ID" value="NZ_JANHAX010000002.1"/>
</dbReference>
<feature type="binding site" evidence="10">
    <location>
        <position position="9"/>
    </location>
    <ligand>
        <name>Mg(2+)</name>
        <dbReference type="ChEBI" id="CHEBI:18420"/>
    </ligand>
</feature>
<dbReference type="Pfam" id="PF13419">
    <property type="entry name" value="HAD_2"/>
    <property type="match status" value="1"/>
</dbReference>
<feature type="binding site" evidence="10">
    <location>
        <position position="165"/>
    </location>
    <ligand>
        <name>Mg(2+)</name>
        <dbReference type="ChEBI" id="CHEBI:18420"/>
    </ligand>
</feature>
<keyword evidence="6 10" id="KW-0479">Metal-binding</keyword>
<dbReference type="SUPFAM" id="SSF56784">
    <property type="entry name" value="HAD-like"/>
    <property type="match status" value="1"/>
</dbReference>
<evidence type="ECO:0000256" key="10">
    <source>
        <dbReference type="HAMAP-Rule" id="MF_00495"/>
    </source>
</evidence>
<accession>A0AAE4B329</accession>
<dbReference type="InterPro" id="IPR050155">
    <property type="entry name" value="HAD-like_hydrolase_sf"/>
</dbReference>
<comment type="cofactor">
    <cofactor evidence="2 10">
        <name>Mg(2+)</name>
        <dbReference type="ChEBI" id="CHEBI:18420"/>
    </cofactor>
</comment>
<dbReference type="Gene3D" id="1.10.150.240">
    <property type="entry name" value="Putative phosphatase, domain 2"/>
    <property type="match status" value="1"/>
</dbReference>
<dbReference type="GO" id="GO:0046295">
    <property type="term" value="P:glycolate biosynthetic process"/>
    <property type="evidence" value="ECO:0007669"/>
    <property type="project" value="UniProtKB-UniRule"/>
</dbReference>
<name>A0AAE4B329_9RHOB</name>
<evidence type="ECO:0000256" key="5">
    <source>
        <dbReference type="ARBA" id="ARBA00013078"/>
    </source>
</evidence>
<dbReference type="InterPro" id="IPR037512">
    <property type="entry name" value="PGPase_prok"/>
</dbReference>
<feature type="active site" description="Nucleophile" evidence="10">
    <location>
        <position position="7"/>
    </location>
</feature>
<dbReference type="InterPro" id="IPR023198">
    <property type="entry name" value="PGP-like_dom2"/>
</dbReference>